<evidence type="ECO:0000313" key="1">
    <source>
        <dbReference type="Ensembl" id="ENSLACP00000015861.1"/>
    </source>
</evidence>
<reference evidence="1" key="2">
    <citation type="submission" date="2025-08" db="UniProtKB">
        <authorList>
            <consortium name="Ensembl"/>
        </authorList>
    </citation>
    <scope>IDENTIFICATION</scope>
</reference>
<dbReference type="STRING" id="7897.ENSLACP00000015861"/>
<keyword evidence="2" id="KW-1185">Reference proteome</keyword>
<dbReference type="HOGENOM" id="CLU_441177_0_0_1"/>
<accession>H3B1U0</accession>
<reference evidence="1" key="3">
    <citation type="submission" date="2025-09" db="UniProtKB">
        <authorList>
            <consortium name="Ensembl"/>
        </authorList>
    </citation>
    <scope>IDENTIFICATION</scope>
</reference>
<proteinExistence type="predicted"/>
<name>H3B1U0_LATCH</name>
<protein>
    <recommendedName>
        <fullName evidence="3">Formin 1</fullName>
    </recommendedName>
</protein>
<sequence>MEGTHTSHQLHKPIKELCYVSLYFPRGKVRGFTYKGSTTLHRKCSAKSFKEKEESGIVKQKDQSCETITDLCKQTTTQGILIELYKLTAEQERLLANLLTLCSDCILSVKMGNQDGKLQDVSLKGEFESDVQNIPQLVSLLTDKKTASKSRKLRKLGKRRENTEESLQNKIKRKMHCGLEASSVLIAKEVAIGKDKMMSAKLSISGSPRTPLPVAESFNLPTEQRSGSPPKNWDAFEKCTTLGSDTDLYSSISDYGDESDAEYFKSRSTALLDDVEDTTELLPEQKDGLLHGNVRADNLFDKTMAFNEPIKNEAKDLRPYCHDDEADNEETVTQVVARMQDAGAVVQKVITAYAEPDVNIRHKDDGENVFLTKHDVLAVPVPELESNTGLVQEKEESDYSVLQHGKEAEQSGDESCSLGGLVNKNLLKVIQSDNFDETAELKRLTKKQLELKSLETTFEDRGRLQSQLEKTKSALLNLPLQLSHDTCQVNACTKSEAKSPSSPSLVAIGNAFNNSYPVTNAHPRMSPIPSPLSSKLPSPQLNHRILLLP</sequence>
<dbReference type="AlphaFoldDB" id="H3B1U0"/>
<dbReference type="Ensembl" id="ENSLACT00000015971.1">
    <property type="protein sequence ID" value="ENSLACP00000015861.1"/>
    <property type="gene ID" value="ENSLACG00000013968.1"/>
</dbReference>
<dbReference type="GeneTree" id="ENSGT00940000154289"/>
<dbReference type="eggNOG" id="ENOG502RY9S">
    <property type="taxonomic scope" value="Eukaryota"/>
</dbReference>
<evidence type="ECO:0000313" key="2">
    <source>
        <dbReference type="Proteomes" id="UP000008672"/>
    </source>
</evidence>
<organism evidence="1 2">
    <name type="scientific">Latimeria chalumnae</name>
    <name type="common">Coelacanth</name>
    <dbReference type="NCBI Taxonomy" id="7897"/>
    <lineage>
        <taxon>Eukaryota</taxon>
        <taxon>Metazoa</taxon>
        <taxon>Chordata</taxon>
        <taxon>Craniata</taxon>
        <taxon>Vertebrata</taxon>
        <taxon>Euteleostomi</taxon>
        <taxon>Coelacanthiformes</taxon>
        <taxon>Coelacanthidae</taxon>
        <taxon>Latimeria</taxon>
    </lineage>
</organism>
<dbReference type="Proteomes" id="UP000008672">
    <property type="component" value="Unassembled WGS sequence"/>
</dbReference>
<evidence type="ECO:0008006" key="3">
    <source>
        <dbReference type="Google" id="ProtNLM"/>
    </source>
</evidence>
<reference evidence="2" key="1">
    <citation type="submission" date="2011-08" db="EMBL/GenBank/DDBJ databases">
        <title>The draft genome of Latimeria chalumnae.</title>
        <authorList>
            <person name="Di Palma F."/>
            <person name="Alfoldi J."/>
            <person name="Johnson J."/>
            <person name="Berlin A."/>
            <person name="Gnerre S."/>
            <person name="Jaffe D."/>
            <person name="MacCallum I."/>
            <person name="Young S."/>
            <person name="Walker B.J."/>
            <person name="Lander E."/>
            <person name="Lindblad-Toh K."/>
        </authorList>
    </citation>
    <scope>NUCLEOTIDE SEQUENCE [LARGE SCALE GENOMIC DNA]</scope>
    <source>
        <strain evidence="2">Wild caught</strain>
    </source>
</reference>
<dbReference type="EMBL" id="AFYH01118057">
    <property type="status" value="NOT_ANNOTATED_CDS"/>
    <property type="molecule type" value="Genomic_DNA"/>
</dbReference>
<dbReference type="OMA" id="CIPEVIN"/>
<dbReference type="InParanoid" id="H3B1U0"/>